<dbReference type="Pfam" id="PF02367">
    <property type="entry name" value="TsaE"/>
    <property type="match status" value="1"/>
</dbReference>
<name>A0A1H3Y5T0_9BACT</name>
<evidence type="ECO:0000256" key="8">
    <source>
        <dbReference type="ARBA" id="ARBA00022840"/>
    </source>
</evidence>
<gene>
    <name evidence="11" type="ORF">SAMN05660909_00713</name>
</gene>
<evidence type="ECO:0000313" key="12">
    <source>
        <dbReference type="Proteomes" id="UP000199656"/>
    </source>
</evidence>
<evidence type="ECO:0000256" key="4">
    <source>
        <dbReference type="ARBA" id="ARBA00022490"/>
    </source>
</evidence>
<dbReference type="RefSeq" id="WP_089758755.1">
    <property type="nucleotide sequence ID" value="NZ_BKAT01000022.1"/>
</dbReference>
<dbReference type="STRING" id="408074.SAMN05660909_00713"/>
<dbReference type="OrthoDB" id="9815896at2"/>
<proteinExistence type="inferred from homology"/>
<keyword evidence="4" id="KW-0963">Cytoplasm</keyword>
<dbReference type="EMBL" id="FNRL01000002">
    <property type="protein sequence ID" value="SEA07027.1"/>
    <property type="molecule type" value="Genomic_DNA"/>
</dbReference>
<dbReference type="PANTHER" id="PTHR33540">
    <property type="entry name" value="TRNA THREONYLCARBAMOYLADENOSINE BIOSYNTHESIS PROTEIN TSAE"/>
    <property type="match status" value="1"/>
</dbReference>
<organism evidence="11 12">
    <name type="scientific">Chitinophaga terrae</name>
    <name type="common">ex Kim and Jung 2007</name>
    <dbReference type="NCBI Taxonomy" id="408074"/>
    <lineage>
        <taxon>Bacteria</taxon>
        <taxon>Pseudomonadati</taxon>
        <taxon>Bacteroidota</taxon>
        <taxon>Chitinophagia</taxon>
        <taxon>Chitinophagales</taxon>
        <taxon>Chitinophagaceae</taxon>
        <taxon>Chitinophaga</taxon>
    </lineage>
</organism>
<keyword evidence="12" id="KW-1185">Reference proteome</keyword>
<sequence length="145" mass="16361">MQWTFTLDQLAGIAKDFWSKYPDKRVFTLTGVMGAGKTTLVKSLCAAKGVADTTASPTFSIINEYGYRDASGQRHQIFHLDLYRLKDEDDAISAGVEDTLYQDAICFVEWPDLVEHMLPEDTVHLQLTVEPDQKRTLREITSSSK</sequence>
<dbReference type="GO" id="GO:0046872">
    <property type="term" value="F:metal ion binding"/>
    <property type="evidence" value="ECO:0007669"/>
    <property type="project" value="UniProtKB-KW"/>
</dbReference>
<evidence type="ECO:0000256" key="9">
    <source>
        <dbReference type="ARBA" id="ARBA00022842"/>
    </source>
</evidence>
<reference evidence="12" key="1">
    <citation type="submission" date="2016-10" db="EMBL/GenBank/DDBJ databases">
        <authorList>
            <person name="Varghese N."/>
            <person name="Submissions S."/>
        </authorList>
    </citation>
    <scope>NUCLEOTIDE SEQUENCE [LARGE SCALE GENOMIC DNA]</scope>
    <source>
        <strain evidence="12">DSM 23920</strain>
    </source>
</reference>
<keyword evidence="6" id="KW-0479">Metal-binding</keyword>
<comment type="similarity">
    <text evidence="2">Belongs to the TsaE family.</text>
</comment>
<evidence type="ECO:0000256" key="5">
    <source>
        <dbReference type="ARBA" id="ARBA00022694"/>
    </source>
</evidence>
<keyword evidence="8" id="KW-0067">ATP-binding</keyword>
<keyword evidence="9" id="KW-0460">Magnesium</keyword>
<dbReference type="Gene3D" id="3.40.50.300">
    <property type="entry name" value="P-loop containing nucleotide triphosphate hydrolases"/>
    <property type="match status" value="1"/>
</dbReference>
<comment type="subcellular location">
    <subcellularLocation>
        <location evidence="1">Cytoplasm</location>
    </subcellularLocation>
</comment>
<evidence type="ECO:0000256" key="6">
    <source>
        <dbReference type="ARBA" id="ARBA00022723"/>
    </source>
</evidence>
<evidence type="ECO:0000256" key="7">
    <source>
        <dbReference type="ARBA" id="ARBA00022741"/>
    </source>
</evidence>
<evidence type="ECO:0000313" key="11">
    <source>
        <dbReference type="EMBL" id="SEA07027.1"/>
    </source>
</evidence>
<evidence type="ECO:0000256" key="3">
    <source>
        <dbReference type="ARBA" id="ARBA00019010"/>
    </source>
</evidence>
<evidence type="ECO:0000256" key="10">
    <source>
        <dbReference type="ARBA" id="ARBA00032441"/>
    </source>
</evidence>
<dbReference type="Proteomes" id="UP000199656">
    <property type="component" value="Unassembled WGS sequence"/>
</dbReference>
<dbReference type="GO" id="GO:0002949">
    <property type="term" value="P:tRNA threonylcarbamoyladenosine modification"/>
    <property type="evidence" value="ECO:0007669"/>
    <property type="project" value="InterPro"/>
</dbReference>
<dbReference type="GO" id="GO:0005524">
    <property type="term" value="F:ATP binding"/>
    <property type="evidence" value="ECO:0007669"/>
    <property type="project" value="UniProtKB-KW"/>
</dbReference>
<dbReference type="AlphaFoldDB" id="A0A1H3Y5T0"/>
<keyword evidence="5" id="KW-0819">tRNA processing</keyword>
<dbReference type="NCBIfam" id="TIGR00150">
    <property type="entry name" value="T6A_YjeE"/>
    <property type="match status" value="1"/>
</dbReference>
<dbReference type="PANTHER" id="PTHR33540:SF2">
    <property type="entry name" value="TRNA THREONYLCARBAMOYLADENOSINE BIOSYNTHESIS PROTEIN TSAE"/>
    <property type="match status" value="1"/>
</dbReference>
<dbReference type="GO" id="GO:0005737">
    <property type="term" value="C:cytoplasm"/>
    <property type="evidence" value="ECO:0007669"/>
    <property type="project" value="UniProtKB-SubCell"/>
</dbReference>
<accession>A0A1H3Y5T0</accession>
<keyword evidence="7" id="KW-0547">Nucleotide-binding</keyword>
<dbReference type="SUPFAM" id="SSF52540">
    <property type="entry name" value="P-loop containing nucleoside triphosphate hydrolases"/>
    <property type="match status" value="1"/>
</dbReference>
<dbReference type="InterPro" id="IPR027417">
    <property type="entry name" value="P-loop_NTPase"/>
</dbReference>
<dbReference type="InterPro" id="IPR003442">
    <property type="entry name" value="T6A_TsaE"/>
</dbReference>
<protein>
    <recommendedName>
        <fullName evidence="3">tRNA threonylcarbamoyladenosine biosynthesis protein TsaE</fullName>
    </recommendedName>
    <alternativeName>
        <fullName evidence="10">t(6)A37 threonylcarbamoyladenosine biosynthesis protein TsaE</fullName>
    </alternativeName>
</protein>
<evidence type="ECO:0000256" key="2">
    <source>
        <dbReference type="ARBA" id="ARBA00007599"/>
    </source>
</evidence>
<evidence type="ECO:0000256" key="1">
    <source>
        <dbReference type="ARBA" id="ARBA00004496"/>
    </source>
</evidence>